<feature type="compositionally biased region" description="Basic residues" evidence="4">
    <location>
        <begin position="215"/>
        <end position="226"/>
    </location>
</feature>
<feature type="domain" description="4Fe-4S ferredoxin-type" evidence="5">
    <location>
        <begin position="16"/>
        <end position="45"/>
    </location>
</feature>
<evidence type="ECO:0000256" key="3">
    <source>
        <dbReference type="ARBA" id="ARBA00023014"/>
    </source>
</evidence>
<feature type="region of interest" description="Disordered" evidence="4">
    <location>
        <begin position="153"/>
        <end position="226"/>
    </location>
</feature>
<dbReference type="Gene3D" id="1.10.1060.10">
    <property type="entry name" value="Alpha-helical ferredoxin"/>
    <property type="match status" value="1"/>
</dbReference>
<dbReference type="SUPFAM" id="SSF54862">
    <property type="entry name" value="4Fe-4S ferredoxins"/>
    <property type="match status" value="1"/>
</dbReference>
<keyword evidence="3" id="KW-0411">Iron-sulfur</keyword>
<evidence type="ECO:0000256" key="1">
    <source>
        <dbReference type="ARBA" id="ARBA00022723"/>
    </source>
</evidence>
<proteinExistence type="predicted"/>
<reference evidence="6 7" key="1">
    <citation type="submission" date="2024-04" db="EMBL/GenBank/DDBJ databases">
        <authorList>
            <person name="Cremers G."/>
        </authorList>
    </citation>
    <scope>NUCLEOTIDE SEQUENCE [LARGE SCALE GENOMIC DNA]</scope>
    <source>
        <strain evidence="6">MeCH1-AG</strain>
    </source>
</reference>
<dbReference type="Pfam" id="PF13183">
    <property type="entry name" value="Fer4_8"/>
    <property type="match status" value="1"/>
</dbReference>
<sequence>MHVRLADFIKDTPEGREAEAIFRNCVHCGFCTATCPTYKLLGDERDGPRGRIYLLKALLEGEPVSARTRLHLDRCLSCRACETTCPSGVAYGRLADLGRGWLERRARRPRRERVLRWALRQLLPHPRRFAALLGTARLLAPLLPPRLRRQLRPQPLAAPSFPPSRPPDADPGGLRATGPGPDHQRGDGQGPGPPRHQPDVRARLLRGPQLSFGRPRGRVAVHAPPH</sequence>
<dbReference type="PROSITE" id="PS51379">
    <property type="entry name" value="4FE4S_FER_2"/>
    <property type="match status" value="2"/>
</dbReference>
<evidence type="ECO:0000313" key="7">
    <source>
        <dbReference type="Proteomes" id="UP001497493"/>
    </source>
</evidence>
<dbReference type="InterPro" id="IPR017896">
    <property type="entry name" value="4Fe4S_Fe-S-bd"/>
</dbReference>
<feature type="domain" description="4Fe-4S ferredoxin-type" evidence="5">
    <location>
        <begin position="66"/>
        <end position="95"/>
    </location>
</feature>
<evidence type="ECO:0000256" key="2">
    <source>
        <dbReference type="ARBA" id="ARBA00023004"/>
    </source>
</evidence>
<evidence type="ECO:0000259" key="5">
    <source>
        <dbReference type="PROSITE" id="PS51379"/>
    </source>
</evidence>
<dbReference type="PANTHER" id="PTHR32479:SF17">
    <property type="entry name" value="GLYCOLATE OXIDASE IRON-SULFUR SUBUNIT"/>
    <property type="match status" value="1"/>
</dbReference>
<keyword evidence="7" id="KW-1185">Reference proteome</keyword>
<dbReference type="Proteomes" id="UP001497493">
    <property type="component" value="Chromosome"/>
</dbReference>
<dbReference type="PANTHER" id="PTHR32479">
    <property type="entry name" value="GLYCOLATE OXIDASE IRON-SULFUR SUBUNIT"/>
    <property type="match status" value="1"/>
</dbReference>
<gene>
    <name evidence="6" type="ORF">MECH1_V1_2595</name>
</gene>
<evidence type="ECO:0000256" key="4">
    <source>
        <dbReference type="SAM" id="MobiDB-lite"/>
    </source>
</evidence>
<dbReference type="InterPro" id="IPR017900">
    <property type="entry name" value="4Fe4S_Fe_S_CS"/>
</dbReference>
<organism evidence="6 7">
    <name type="scientific">Candidatus Methylocalor cossyra</name>
    <dbReference type="NCBI Taxonomy" id="3108543"/>
    <lineage>
        <taxon>Bacteria</taxon>
        <taxon>Pseudomonadati</taxon>
        <taxon>Pseudomonadota</taxon>
        <taxon>Gammaproteobacteria</taxon>
        <taxon>Methylococcales</taxon>
        <taxon>Methylococcaceae</taxon>
        <taxon>Candidatus Methylocalor</taxon>
    </lineage>
</organism>
<name>A0ABP1CB69_9GAMM</name>
<evidence type="ECO:0000313" key="6">
    <source>
        <dbReference type="EMBL" id="CAL1241371.1"/>
    </source>
</evidence>
<protein>
    <recommendedName>
        <fullName evidence="5">4Fe-4S ferredoxin-type domain-containing protein</fullName>
    </recommendedName>
</protein>
<dbReference type="PROSITE" id="PS00198">
    <property type="entry name" value="4FE4S_FER_1"/>
    <property type="match status" value="1"/>
</dbReference>
<dbReference type="EMBL" id="OZ026884">
    <property type="protein sequence ID" value="CAL1241371.1"/>
    <property type="molecule type" value="Genomic_DNA"/>
</dbReference>
<keyword evidence="1" id="KW-0479">Metal-binding</keyword>
<accession>A0ABP1CB69</accession>
<keyword evidence="2" id="KW-0408">Iron</keyword>
<dbReference type="InterPro" id="IPR009051">
    <property type="entry name" value="Helical_ferredxn"/>
</dbReference>